<comment type="caution">
    <text evidence="1">Lacks conserved residue(s) required for the propagation of feature annotation.</text>
</comment>
<dbReference type="InterPro" id="IPR000742">
    <property type="entry name" value="EGF"/>
</dbReference>
<evidence type="ECO:0000256" key="1">
    <source>
        <dbReference type="PROSITE-ProRule" id="PRU00076"/>
    </source>
</evidence>
<dbReference type="Gene3D" id="2.10.50.10">
    <property type="entry name" value="Tumor Necrosis Factor Receptor, subunit A, domain 2"/>
    <property type="match status" value="7"/>
</dbReference>
<protein>
    <recommendedName>
        <fullName evidence="4">EGF-like domain-containing protein</fullName>
    </recommendedName>
</protein>
<dbReference type="SMART" id="SM01411">
    <property type="entry name" value="Ephrin_rec_like"/>
    <property type="match status" value="9"/>
</dbReference>
<proteinExistence type="predicted"/>
<reference evidence="5 6" key="1">
    <citation type="submission" date="2022-12" db="EMBL/GenBank/DDBJ databases">
        <title>Chromosome-level genome of Tegillarca granosa.</title>
        <authorList>
            <person name="Kim J."/>
        </authorList>
    </citation>
    <scope>NUCLEOTIDE SEQUENCE [LARGE SCALE GENOMIC DNA]</scope>
    <source>
        <strain evidence="5">Teg-2019</strain>
        <tissue evidence="5">Adductor muscle</tissue>
    </source>
</reference>
<evidence type="ECO:0000259" key="4">
    <source>
        <dbReference type="PROSITE" id="PS50026"/>
    </source>
</evidence>
<feature type="transmembrane region" description="Helical" evidence="3">
    <location>
        <begin position="729"/>
        <end position="756"/>
    </location>
</feature>
<dbReference type="PANTHER" id="PTHR24046">
    <property type="entry name" value="SIGNAL PEPTIDE, CUB AND EGF-LIKE DOMAIN-CONTAINING"/>
    <property type="match status" value="1"/>
</dbReference>
<organism evidence="5 6">
    <name type="scientific">Tegillarca granosa</name>
    <name type="common">Malaysian cockle</name>
    <name type="synonym">Anadara granosa</name>
    <dbReference type="NCBI Taxonomy" id="220873"/>
    <lineage>
        <taxon>Eukaryota</taxon>
        <taxon>Metazoa</taxon>
        <taxon>Spiralia</taxon>
        <taxon>Lophotrochozoa</taxon>
        <taxon>Mollusca</taxon>
        <taxon>Bivalvia</taxon>
        <taxon>Autobranchia</taxon>
        <taxon>Pteriomorphia</taxon>
        <taxon>Arcoida</taxon>
        <taxon>Arcoidea</taxon>
        <taxon>Arcidae</taxon>
        <taxon>Tegillarca</taxon>
    </lineage>
</organism>
<keyword evidence="1" id="KW-1015">Disulfide bond</keyword>
<dbReference type="PROSITE" id="PS00022">
    <property type="entry name" value="EGF_1"/>
    <property type="match status" value="1"/>
</dbReference>
<dbReference type="InterPro" id="IPR052071">
    <property type="entry name" value="SCUB_EGF-like_domain"/>
</dbReference>
<dbReference type="Proteomes" id="UP001217089">
    <property type="component" value="Unassembled WGS sequence"/>
</dbReference>
<dbReference type="InterPro" id="IPR011641">
    <property type="entry name" value="Tyr-kin_ephrin_A/B_rcpt-like"/>
</dbReference>
<evidence type="ECO:0000256" key="3">
    <source>
        <dbReference type="SAM" id="Phobius"/>
    </source>
</evidence>
<evidence type="ECO:0000256" key="2">
    <source>
        <dbReference type="SAM" id="MobiDB-lite"/>
    </source>
</evidence>
<dbReference type="InterPro" id="IPR009030">
    <property type="entry name" value="Growth_fac_rcpt_cys_sf"/>
</dbReference>
<dbReference type="Pfam" id="PF07699">
    <property type="entry name" value="Ephrin_rec_like"/>
    <property type="match status" value="7"/>
</dbReference>
<dbReference type="Gene3D" id="2.10.25.10">
    <property type="entry name" value="Laminin"/>
    <property type="match status" value="1"/>
</dbReference>
<feature type="region of interest" description="Disordered" evidence="2">
    <location>
        <begin position="815"/>
        <end position="837"/>
    </location>
</feature>
<keyword evidence="1" id="KW-0245">EGF-like domain</keyword>
<name>A0ABQ9FNQ3_TEGGR</name>
<dbReference type="EMBL" id="JARBDR010000214">
    <property type="protein sequence ID" value="KAJ8318331.1"/>
    <property type="molecule type" value="Genomic_DNA"/>
</dbReference>
<evidence type="ECO:0000313" key="6">
    <source>
        <dbReference type="Proteomes" id="UP001217089"/>
    </source>
</evidence>
<feature type="compositionally biased region" description="Basic and acidic residues" evidence="2">
    <location>
        <begin position="823"/>
        <end position="837"/>
    </location>
</feature>
<feature type="disulfide bond" evidence="1">
    <location>
        <begin position="709"/>
        <end position="718"/>
    </location>
</feature>
<sequence length="837" mass="92090">MKFESCAQCPENYTTPDSGSIAEANCSLLNCDPGYKISGESCIPCGFGFYNSKRHQTHCMACTTNTNTSTEIATNATDCQLYCQPGMSGTIRCEKCENGKIKPYAGLDACTDCLGNYTSNANRTKCDVLFCDKGFYYNATGPTCLPCDKGFYKDKRGNEPTCNKCAIGSTTAGIGTDDSTKCNQTFCIEGKYYNASSPEKCLPCLVGTYKDFVGNNETCLTCGINLTTTDKGAKAQSECSIIVCEAGQRRTGSKTCVDCEPGFYQPERGKTVCKSCEGGKITLNSRSKSIDDCVPLCKAGEEYVAATKNCSLCSFGYFKKEVGNNVGCTKCPQALKTTKTEGSISSKQCTEDICGAGTKRVSNQGCVPCPRGEYQEEQDKTSCKPCGSNYTTVNTGTITNEDCILDCPDGQSYSYSTRTCRNCDNGWYTDKNRYCCKCIQCPDGMQRTAYAGSNICIPSTSTSTMQPQRGKRVLMINYTFQIRLNCENADVIRSFKDLLINIIIRRLVSLRLTYTALCKNPSCTDRKSNLRITSVNCGGRSYIISKKRSTEETVKFDVEIPEVEETVKDNAGTGVKTTDLLVEDFNANKNLYKQENVTEFKPTEISQGEFVKFCDAGDVLDTTSNTCKPCPKGTYFESSLMRCIGCQQNKYQDKEAQLTCKNCTGIKKYTINVNSTSVSSCVTECEINRGYCQNGGTCNSDEYSVSCSCTDRYGGDHCQSFKEPVGNTMAIVGGAIGGGAALLIIVLLIVGICAYYRSPRDAYYKRDEGRVYEYDEDVYRNPLFNNRFNMFPPQLNQSFVMDDYSGDDAVYNPYSKNPGRPTGIDEDHSEFRWKPTS</sequence>
<keyword evidence="3" id="KW-0812">Transmembrane</keyword>
<comment type="caution">
    <text evidence="5">The sequence shown here is derived from an EMBL/GenBank/DDBJ whole genome shotgun (WGS) entry which is preliminary data.</text>
</comment>
<dbReference type="PROSITE" id="PS50026">
    <property type="entry name" value="EGF_3"/>
    <property type="match status" value="1"/>
</dbReference>
<gene>
    <name evidence="5" type="ORF">KUTeg_003422</name>
</gene>
<evidence type="ECO:0000313" key="5">
    <source>
        <dbReference type="EMBL" id="KAJ8318331.1"/>
    </source>
</evidence>
<keyword evidence="3" id="KW-0472">Membrane</keyword>
<keyword evidence="3" id="KW-1133">Transmembrane helix</keyword>
<dbReference type="SMART" id="SM00181">
    <property type="entry name" value="EGF"/>
    <property type="match status" value="4"/>
</dbReference>
<feature type="domain" description="EGF-like" evidence="4">
    <location>
        <begin position="682"/>
        <end position="719"/>
    </location>
</feature>
<accession>A0ABQ9FNQ3</accession>
<dbReference type="PANTHER" id="PTHR24046:SF5">
    <property type="entry name" value="EGF-LIKE DOMAIN-CONTAINING PROTEIN"/>
    <property type="match status" value="1"/>
</dbReference>
<dbReference type="SUPFAM" id="SSF57184">
    <property type="entry name" value="Growth factor receptor domain"/>
    <property type="match status" value="3"/>
</dbReference>
<keyword evidence="6" id="KW-1185">Reference proteome</keyword>